<dbReference type="InterPro" id="IPR042201">
    <property type="entry name" value="FH2_Formin_sf"/>
</dbReference>
<feature type="domain" description="FH2" evidence="1">
    <location>
        <begin position="1"/>
        <end position="191"/>
    </location>
</feature>
<dbReference type="InterPro" id="IPR051425">
    <property type="entry name" value="Formin_Homology"/>
</dbReference>
<evidence type="ECO:0000313" key="3">
    <source>
        <dbReference type="Proteomes" id="UP000281549"/>
    </source>
</evidence>
<organism evidence="2 3">
    <name type="scientific">Rozella allomycis (strain CSF55)</name>
    <dbReference type="NCBI Taxonomy" id="988480"/>
    <lineage>
        <taxon>Eukaryota</taxon>
        <taxon>Fungi</taxon>
        <taxon>Fungi incertae sedis</taxon>
        <taxon>Cryptomycota</taxon>
        <taxon>Cryptomycota incertae sedis</taxon>
        <taxon>Rozella</taxon>
    </lineage>
</organism>
<dbReference type="PANTHER" id="PTHR45725:SF1">
    <property type="entry name" value="DISHEVELLED ASSOCIATED ACTIVATOR OF MORPHOGENESIS, ISOFORM D"/>
    <property type="match status" value="1"/>
</dbReference>
<protein>
    <submittedName>
        <fullName evidence="2">Actin-binding FH2</fullName>
    </submittedName>
</protein>
<feature type="non-terminal residue" evidence="2">
    <location>
        <position position="1"/>
    </location>
</feature>
<dbReference type="Gene3D" id="1.20.58.2220">
    <property type="entry name" value="Formin, FH2 domain"/>
    <property type="match status" value="1"/>
</dbReference>
<dbReference type="PROSITE" id="PS51444">
    <property type="entry name" value="FH2"/>
    <property type="match status" value="1"/>
</dbReference>
<evidence type="ECO:0000259" key="1">
    <source>
        <dbReference type="PROSITE" id="PS51444"/>
    </source>
</evidence>
<gene>
    <name evidence="2" type="ORF">ROZALSC1DRAFT_14662</name>
</gene>
<accession>A0A4P9YIJ0</accession>
<reference evidence="3" key="1">
    <citation type="journal article" date="2018" name="Nat. Microbiol.">
        <title>Leveraging single-cell genomics to expand the fungal tree of life.</title>
        <authorList>
            <person name="Ahrendt S.R."/>
            <person name="Quandt C.A."/>
            <person name="Ciobanu D."/>
            <person name="Clum A."/>
            <person name="Salamov A."/>
            <person name="Andreopoulos B."/>
            <person name="Cheng J.F."/>
            <person name="Woyke T."/>
            <person name="Pelin A."/>
            <person name="Henrissat B."/>
            <person name="Reynolds N.K."/>
            <person name="Benny G.L."/>
            <person name="Smith M.E."/>
            <person name="James T.Y."/>
            <person name="Grigoriev I.V."/>
        </authorList>
    </citation>
    <scope>NUCLEOTIDE SEQUENCE [LARGE SCALE GENOMIC DNA]</scope>
    <source>
        <strain evidence="3">CSF55</strain>
    </source>
</reference>
<sequence>AIMISRIKFSFEEISNIIINMDYDKKLTNDQLHSLLNCVPTEEEIDLLNCFEGDASDLDVAERFIHAVKIIPNMSNKIKSILYIRKFNTEKQEIQVQIEAVRIVANEISNFDNFKKFLELVLAVGNYLNGSTLRGSAFGFKLNDLNKLKEVKTGNSQIPTLLHYLVQQNPDILELITEINCFEKCLKSKYI</sequence>
<dbReference type="SUPFAM" id="SSF101447">
    <property type="entry name" value="Formin homology 2 domain (FH2 domain)"/>
    <property type="match status" value="1"/>
</dbReference>
<dbReference type="PANTHER" id="PTHR45725">
    <property type="entry name" value="FORMIN HOMOLOGY 2 FAMILY MEMBER"/>
    <property type="match status" value="1"/>
</dbReference>
<name>A0A4P9YIJ0_ROZAC</name>
<dbReference type="Pfam" id="PF02181">
    <property type="entry name" value="FH2"/>
    <property type="match status" value="1"/>
</dbReference>
<dbReference type="Proteomes" id="UP000281549">
    <property type="component" value="Unassembled WGS sequence"/>
</dbReference>
<dbReference type="InterPro" id="IPR015425">
    <property type="entry name" value="FH2_Formin"/>
</dbReference>
<dbReference type="EMBL" id="ML005344">
    <property type="protein sequence ID" value="RKP18882.1"/>
    <property type="molecule type" value="Genomic_DNA"/>
</dbReference>
<dbReference type="AlphaFoldDB" id="A0A4P9YIJ0"/>
<evidence type="ECO:0000313" key="2">
    <source>
        <dbReference type="EMBL" id="RKP18882.1"/>
    </source>
</evidence>
<proteinExistence type="predicted"/>